<gene>
    <name evidence="1" type="ORF">MON41_05350</name>
</gene>
<proteinExistence type="predicted"/>
<organism evidence="1 2">
    <name type="scientific">Teichococcus vastitatis</name>
    <dbReference type="NCBI Taxonomy" id="2307076"/>
    <lineage>
        <taxon>Bacteria</taxon>
        <taxon>Pseudomonadati</taxon>
        <taxon>Pseudomonadota</taxon>
        <taxon>Alphaproteobacteria</taxon>
        <taxon>Acetobacterales</taxon>
        <taxon>Roseomonadaceae</taxon>
        <taxon>Roseomonas</taxon>
    </lineage>
</organism>
<dbReference type="RefSeq" id="WP_157985746.1">
    <property type="nucleotide sequence ID" value="NZ_JALBUU010000004.1"/>
</dbReference>
<dbReference type="EMBL" id="JALBUU010000004">
    <property type="protein sequence ID" value="MCI0753190.1"/>
    <property type="molecule type" value="Genomic_DNA"/>
</dbReference>
<keyword evidence="1" id="KW-0378">Hydrolase</keyword>
<dbReference type="SUPFAM" id="SSF48208">
    <property type="entry name" value="Six-hairpin glycosidases"/>
    <property type="match status" value="1"/>
</dbReference>
<name>A0ABS9W2M1_9PROT</name>
<dbReference type="Proteomes" id="UP001201985">
    <property type="component" value="Unassembled WGS sequence"/>
</dbReference>
<sequence length="120" mass="13069">MSRLEAAPLAPAPGWPPRFSYDAVRVPLYLTWAGRDLEPAAQAALRFWNSAPDAPAWTDLVQNSQAPYPANSGFRAIARLTSDRTVPADALPRVHQAPHCYAAALTLLSRLAAFERAFLA</sequence>
<dbReference type="GO" id="GO:0016787">
    <property type="term" value="F:hydrolase activity"/>
    <property type="evidence" value="ECO:0007669"/>
    <property type="project" value="UniProtKB-KW"/>
</dbReference>
<dbReference type="InterPro" id="IPR008928">
    <property type="entry name" value="6-hairpin_glycosidase_sf"/>
</dbReference>
<dbReference type="Gene3D" id="1.50.10.10">
    <property type="match status" value="1"/>
</dbReference>
<comment type="caution">
    <text evidence="1">The sequence shown here is derived from an EMBL/GenBank/DDBJ whole genome shotgun (WGS) entry which is preliminary data.</text>
</comment>
<evidence type="ECO:0000313" key="1">
    <source>
        <dbReference type="EMBL" id="MCI0753190.1"/>
    </source>
</evidence>
<evidence type="ECO:0000313" key="2">
    <source>
        <dbReference type="Proteomes" id="UP001201985"/>
    </source>
</evidence>
<keyword evidence="2" id="KW-1185">Reference proteome</keyword>
<dbReference type="InterPro" id="IPR012341">
    <property type="entry name" value="6hp_glycosidase-like_sf"/>
</dbReference>
<protein>
    <submittedName>
        <fullName evidence="1">Glycosyl hydrolase family 8</fullName>
    </submittedName>
</protein>
<reference evidence="1 2" key="1">
    <citation type="submission" date="2022-03" db="EMBL/GenBank/DDBJ databases">
        <title>Complete genome analysis of Roseomonas KG 17.1 : a prolific producer of plant growth promoters.</title>
        <authorList>
            <person name="Saadouli I."/>
            <person name="Najjari A."/>
            <person name="Mosbah A."/>
            <person name="Ouzari H.I."/>
        </authorList>
    </citation>
    <scope>NUCLEOTIDE SEQUENCE [LARGE SCALE GENOMIC DNA]</scope>
    <source>
        <strain evidence="1 2">KG17-1</strain>
    </source>
</reference>
<accession>A0ABS9W2M1</accession>